<sequence>MGRFSEKLEIVVWFIGVDENTRRFSQLQWARILVKSEGKELSGTLQLVGDVACFAIQLWWEVLPWVFVVVPVNRSRGSVGMKFRADGANVSLAGSSVGREWELLHDEGDGLDCTIRKARDVDNSDSDGDELEKGGGAFDGVVGFRADRKGKGTAGGEAFCDRGLTGGKALSLLRWVVGLKGCGADWTVGSDWVSLRGFLKEGRAFRICLSVDSWGAEEILFDVGLVEAKWVCWTTESNASWRKLPGTLTLRLLLAGFLGDRFFFFFFFFFCLWVGGAMVAVGKGHGVDGNLVARDGELTIDLLWVLLVEEEGNGLGVGGSSPTKKVRDELVEEDFFFFFWEGEEFCQCLGMPIEGFEGEILKLLKRMNERRSQFEKLIGKKRKGQKPSRSNWSLRSWSVR</sequence>
<protein>
    <recommendedName>
        <fullName evidence="5">DUF4283 domain-containing protein</fullName>
    </recommendedName>
</protein>
<keyword evidence="2" id="KW-0812">Transmembrane</keyword>
<dbReference type="Proteomes" id="UP000288805">
    <property type="component" value="Unassembled WGS sequence"/>
</dbReference>
<proteinExistence type="predicted"/>
<dbReference type="AlphaFoldDB" id="A0A438K2T9"/>
<evidence type="ECO:0000256" key="2">
    <source>
        <dbReference type="SAM" id="Phobius"/>
    </source>
</evidence>
<accession>A0A438K2T9</accession>
<gene>
    <name evidence="3" type="ORF">CK203_009234</name>
</gene>
<feature type="transmembrane region" description="Helical" evidence="2">
    <location>
        <begin position="262"/>
        <end position="281"/>
    </location>
</feature>
<evidence type="ECO:0000313" key="3">
    <source>
        <dbReference type="EMBL" id="RVX15519.1"/>
    </source>
</evidence>
<keyword evidence="2" id="KW-1133">Transmembrane helix</keyword>
<evidence type="ECO:0008006" key="5">
    <source>
        <dbReference type="Google" id="ProtNLM"/>
    </source>
</evidence>
<evidence type="ECO:0000256" key="1">
    <source>
        <dbReference type="SAM" id="MobiDB-lite"/>
    </source>
</evidence>
<organism evidence="3 4">
    <name type="scientific">Vitis vinifera</name>
    <name type="common">Grape</name>
    <dbReference type="NCBI Taxonomy" id="29760"/>
    <lineage>
        <taxon>Eukaryota</taxon>
        <taxon>Viridiplantae</taxon>
        <taxon>Streptophyta</taxon>
        <taxon>Embryophyta</taxon>
        <taxon>Tracheophyta</taxon>
        <taxon>Spermatophyta</taxon>
        <taxon>Magnoliopsida</taxon>
        <taxon>eudicotyledons</taxon>
        <taxon>Gunneridae</taxon>
        <taxon>Pentapetalae</taxon>
        <taxon>rosids</taxon>
        <taxon>Vitales</taxon>
        <taxon>Vitaceae</taxon>
        <taxon>Viteae</taxon>
        <taxon>Vitis</taxon>
    </lineage>
</organism>
<feature type="compositionally biased region" description="Polar residues" evidence="1">
    <location>
        <begin position="387"/>
        <end position="400"/>
    </location>
</feature>
<feature type="region of interest" description="Disordered" evidence="1">
    <location>
        <begin position="379"/>
        <end position="400"/>
    </location>
</feature>
<evidence type="ECO:0000313" key="4">
    <source>
        <dbReference type="Proteomes" id="UP000288805"/>
    </source>
</evidence>
<name>A0A438K2T9_VITVI</name>
<dbReference type="EMBL" id="QGNW01000018">
    <property type="protein sequence ID" value="RVX15519.1"/>
    <property type="molecule type" value="Genomic_DNA"/>
</dbReference>
<reference evidence="3 4" key="1">
    <citation type="journal article" date="2018" name="PLoS Genet.">
        <title>Population sequencing reveals clonal diversity and ancestral inbreeding in the grapevine cultivar Chardonnay.</title>
        <authorList>
            <person name="Roach M.J."/>
            <person name="Johnson D.L."/>
            <person name="Bohlmann J."/>
            <person name="van Vuuren H.J."/>
            <person name="Jones S.J."/>
            <person name="Pretorius I.S."/>
            <person name="Schmidt S.A."/>
            <person name="Borneman A.R."/>
        </authorList>
    </citation>
    <scope>NUCLEOTIDE SEQUENCE [LARGE SCALE GENOMIC DNA]</scope>
    <source>
        <strain evidence="4">cv. Chardonnay</strain>
        <tissue evidence="3">Leaf</tissue>
    </source>
</reference>
<comment type="caution">
    <text evidence="3">The sequence shown here is derived from an EMBL/GenBank/DDBJ whole genome shotgun (WGS) entry which is preliminary data.</text>
</comment>
<keyword evidence="2" id="KW-0472">Membrane</keyword>